<dbReference type="Pfam" id="PF03087">
    <property type="entry name" value="BPS1"/>
    <property type="match status" value="2"/>
</dbReference>
<accession>A0AAP0MVR9</accession>
<dbReference type="AlphaFoldDB" id="A0AAP0MVR9"/>
<evidence type="ECO:0008006" key="5">
    <source>
        <dbReference type="Google" id="ProtNLM"/>
    </source>
</evidence>
<evidence type="ECO:0000256" key="1">
    <source>
        <dbReference type="SAM" id="Coils"/>
    </source>
</evidence>
<comment type="caution">
    <text evidence="3">The sequence shown here is derived from an EMBL/GenBank/DDBJ whole genome shotgun (WGS) entry which is preliminary data.</text>
</comment>
<dbReference type="GO" id="GO:0048367">
    <property type="term" value="P:shoot system development"/>
    <property type="evidence" value="ECO:0007669"/>
    <property type="project" value="InterPro"/>
</dbReference>
<dbReference type="EMBL" id="JBCGBO010000001">
    <property type="protein sequence ID" value="KAK9227897.1"/>
    <property type="molecule type" value="Genomic_DNA"/>
</dbReference>
<evidence type="ECO:0000256" key="2">
    <source>
        <dbReference type="SAM" id="MobiDB-lite"/>
    </source>
</evidence>
<protein>
    <recommendedName>
        <fullName evidence="5">DUF241 domain protein</fullName>
    </recommendedName>
</protein>
<evidence type="ECO:0000313" key="4">
    <source>
        <dbReference type="Proteomes" id="UP001428341"/>
    </source>
</evidence>
<reference evidence="3 4" key="1">
    <citation type="submission" date="2024-05" db="EMBL/GenBank/DDBJ databases">
        <title>Haplotype-resolved chromosome-level genome assembly of Huyou (Citrus changshanensis).</title>
        <authorList>
            <person name="Miao C."/>
            <person name="Chen W."/>
            <person name="Wu Y."/>
            <person name="Wang L."/>
            <person name="Zhao S."/>
            <person name="Grierson D."/>
            <person name="Xu C."/>
            <person name="Chen K."/>
        </authorList>
    </citation>
    <scope>NUCLEOTIDE SEQUENCE [LARGE SCALE GENOMIC DNA]</scope>
    <source>
        <strain evidence="3">01-14</strain>
        <tissue evidence="3">Leaf</tissue>
    </source>
</reference>
<dbReference type="GO" id="GO:0048364">
    <property type="term" value="P:root development"/>
    <property type="evidence" value="ECO:0007669"/>
    <property type="project" value="InterPro"/>
</dbReference>
<feature type="coiled-coil region" evidence="1">
    <location>
        <begin position="252"/>
        <end position="286"/>
    </location>
</feature>
<evidence type="ECO:0000313" key="3">
    <source>
        <dbReference type="EMBL" id="KAK9227897.1"/>
    </source>
</evidence>
<dbReference type="PANTHER" id="PTHR33070">
    <property type="entry name" value="OS06G0725500 PROTEIN"/>
    <property type="match status" value="1"/>
</dbReference>
<keyword evidence="4" id="KW-1185">Reference proteome</keyword>
<name>A0AAP0MVR9_9ROSI</name>
<sequence>MASNYPVRSVSLPSRTHPSTIKTEEELSKLKIWEEEEESSRLASAESICKSLSGLEDLYICIDDLLNMASTQQVLSQNQNQHQKCIDELLDGSVKLLDICGIARDSMLQIKERVQALHSMARRRKGDSSIENTVASYTCFRKKMNKDAKKFIATLKQMDNKLLGVSPLVDQNHHLSAVIRVLREVNAVTSSIFQSLLLFLSASGSKPKQSRWSLVSKLMHKGSVSCEEKKQEIVNELESVDVALRSHDMGKMQHVQTSLKELEGSIEGLEKNLENLFRRLIRTRASLLNIISQSSCKSNIIYNTMVAAFSAKSSTKQYGVRCISLPAASSHPVAMKIEHELNKLKPWEISSLSSSNGEKICLGVAGLGELYRCIGEFLGLPLTREALAQHQHENFWVNELLDGLLLYLDICGSTRDVVFMIKQSVRELQSTLRRSKVGDFTIDGSVNAYICSRKKMNKEITKCLASLKQMEYNTFGSSRVLELNDHLALLIQLLRKVSRITTCIFNSLLQFLSVPTLKPKSTKWLMVLKQLVHKDKSVATFEGQANEFEDVDIALSNVLMMRQSSCKDDDEDEDEADIKNIESAQEKLEALDGGIEGFENALECLFRRLIQTRVSLLNVLSQ</sequence>
<proteinExistence type="predicted"/>
<feature type="compositionally biased region" description="Polar residues" evidence="2">
    <location>
        <begin position="11"/>
        <end position="20"/>
    </location>
</feature>
<feature type="region of interest" description="Disordered" evidence="2">
    <location>
        <begin position="1"/>
        <end position="20"/>
    </location>
</feature>
<dbReference type="PANTHER" id="PTHR33070:SF109">
    <property type="entry name" value="DOMAIN PROTEIN, PUTATIVE (DUF241)-RELATED"/>
    <property type="match status" value="1"/>
</dbReference>
<dbReference type="InterPro" id="IPR004320">
    <property type="entry name" value="BPS1_pln"/>
</dbReference>
<organism evidence="3 4">
    <name type="scientific">Citrus x changshan-huyou</name>
    <dbReference type="NCBI Taxonomy" id="2935761"/>
    <lineage>
        <taxon>Eukaryota</taxon>
        <taxon>Viridiplantae</taxon>
        <taxon>Streptophyta</taxon>
        <taxon>Embryophyta</taxon>
        <taxon>Tracheophyta</taxon>
        <taxon>Spermatophyta</taxon>
        <taxon>Magnoliopsida</taxon>
        <taxon>eudicotyledons</taxon>
        <taxon>Gunneridae</taxon>
        <taxon>Pentapetalae</taxon>
        <taxon>rosids</taxon>
        <taxon>malvids</taxon>
        <taxon>Sapindales</taxon>
        <taxon>Rutaceae</taxon>
        <taxon>Aurantioideae</taxon>
        <taxon>Citrus</taxon>
    </lineage>
</organism>
<keyword evidence="1" id="KW-0175">Coiled coil</keyword>
<gene>
    <name evidence="3" type="ORF">WN944_020841</name>
</gene>
<dbReference type="Proteomes" id="UP001428341">
    <property type="component" value="Unassembled WGS sequence"/>
</dbReference>